<dbReference type="Gramene" id="Pp3c19_19360V3.5">
    <property type="protein sequence ID" value="PAC:32939312.CDS.1"/>
    <property type="gene ID" value="Pp3c19_19360"/>
</dbReference>
<name>A9T5Y0_PHYPA</name>
<dbReference type="GeneID" id="112295832"/>
<evidence type="ECO:0000259" key="1">
    <source>
        <dbReference type="Pfam" id="PF17032"/>
    </source>
</evidence>
<evidence type="ECO:0000313" key="2">
    <source>
        <dbReference type="EMBL" id="PNR34512.1"/>
    </source>
</evidence>
<reference evidence="3" key="3">
    <citation type="submission" date="2020-12" db="UniProtKB">
        <authorList>
            <consortium name="EnsemblPlants"/>
        </authorList>
    </citation>
    <scope>IDENTIFICATION</scope>
</reference>
<dbReference type="PANTHER" id="PTHR36718">
    <property type="entry name" value="OS05G0435400 PROTEIN"/>
    <property type="match status" value="1"/>
</dbReference>
<accession>A9T5Y0</accession>
<feature type="domain" description="Zinc-ribbon 15" evidence="1">
    <location>
        <begin position="24"/>
        <end position="117"/>
    </location>
</feature>
<sequence>MVFFFLFGGLTQEVKNVIKSRAATCPICTSPADLVEYDNVLRLFFLPVWKWSGDNPAIKCTSCPFLMPSSKLNSIEIRRKLGSVQPDEWTPRAAQRQCWSCLAPIESVNFKFCPQCGAAL</sequence>
<dbReference type="Gramene" id="Pp3c19_19360V3.4">
    <property type="protein sequence ID" value="PAC:32939311.CDS.1"/>
    <property type="gene ID" value="Pp3c19_19360"/>
</dbReference>
<organism evidence="2">
    <name type="scientific">Physcomitrium patens</name>
    <name type="common">Spreading-leaved earth moss</name>
    <name type="synonym">Physcomitrella patens</name>
    <dbReference type="NCBI Taxonomy" id="3218"/>
    <lineage>
        <taxon>Eukaryota</taxon>
        <taxon>Viridiplantae</taxon>
        <taxon>Streptophyta</taxon>
        <taxon>Embryophyta</taxon>
        <taxon>Bryophyta</taxon>
        <taxon>Bryophytina</taxon>
        <taxon>Bryopsida</taxon>
        <taxon>Funariidae</taxon>
        <taxon>Funariales</taxon>
        <taxon>Funariaceae</taxon>
        <taxon>Physcomitrium</taxon>
    </lineage>
</organism>
<dbReference type="InterPro" id="IPR031493">
    <property type="entry name" value="Zinc_ribbon_15"/>
</dbReference>
<dbReference type="RefSeq" id="XP_024403585.1">
    <property type="nucleotide sequence ID" value="XM_024547817.2"/>
</dbReference>
<dbReference type="EnsemblPlants" id="Pp3c19_19360V3.3">
    <property type="protein sequence ID" value="PAC:32939310.CDS.1"/>
    <property type="gene ID" value="Pp3c19_19360"/>
</dbReference>
<dbReference type="RefSeq" id="XP_024403582.1">
    <property type="nucleotide sequence ID" value="XM_024547814.2"/>
</dbReference>
<dbReference type="OrthoDB" id="1850117at2759"/>
<dbReference type="AlphaFoldDB" id="A9T5Y0"/>
<dbReference type="Gramene" id="Pp3c19_19360V3.1">
    <property type="protein sequence ID" value="PAC:32939308.CDS.1"/>
    <property type="gene ID" value="Pp3c19_19360"/>
</dbReference>
<dbReference type="Pfam" id="PF17032">
    <property type="entry name" value="Zn_ribbon_15"/>
    <property type="match status" value="1"/>
</dbReference>
<dbReference type="PaxDb" id="3218-PP1S170_75V6.1"/>
<dbReference type="OMA" id="KCTFCAN"/>
<keyword evidence="4" id="KW-1185">Reference proteome</keyword>
<dbReference type="EnsemblPlants" id="Pp3c19_19360V3.2">
    <property type="protein sequence ID" value="PAC:32939309.CDS.1"/>
    <property type="gene ID" value="Pp3c19_19360"/>
</dbReference>
<reference evidence="2 4" key="1">
    <citation type="journal article" date="2008" name="Science">
        <title>The Physcomitrella genome reveals evolutionary insights into the conquest of land by plants.</title>
        <authorList>
            <person name="Rensing S."/>
            <person name="Lang D."/>
            <person name="Zimmer A."/>
            <person name="Terry A."/>
            <person name="Salamov A."/>
            <person name="Shapiro H."/>
            <person name="Nishiyama T."/>
            <person name="Perroud P.-F."/>
            <person name="Lindquist E."/>
            <person name="Kamisugi Y."/>
            <person name="Tanahashi T."/>
            <person name="Sakakibara K."/>
            <person name="Fujita T."/>
            <person name="Oishi K."/>
            <person name="Shin-I T."/>
            <person name="Kuroki Y."/>
            <person name="Toyoda A."/>
            <person name="Suzuki Y."/>
            <person name="Hashimoto A."/>
            <person name="Yamaguchi K."/>
            <person name="Sugano A."/>
            <person name="Kohara Y."/>
            <person name="Fujiyama A."/>
            <person name="Anterola A."/>
            <person name="Aoki S."/>
            <person name="Ashton N."/>
            <person name="Barbazuk W.B."/>
            <person name="Barker E."/>
            <person name="Bennetzen J."/>
            <person name="Bezanilla M."/>
            <person name="Blankenship R."/>
            <person name="Cho S.H."/>
            <person name="Dutcher S."/>
            <person name="Estelle M."/>
            <person name="Fawcett J.A."/>
            <person name="Gundlach H."/>
            <person name="Hanada K."/>
            <person name="Heyl A."/>
            <person name="Hicks K.A."/>
            <person name="Hugh J."/>
            <person name="Lohr M."/>
            <person name="Mayer K."/>
            <person name="Melkozernov A."/>
            <person name="Murata T."/>
            <person name="Nelson D."/>
            <person name="Pils B."/>
            <person name="Prigge M."/>
            <person name="Reiss B."/>
            <person name="Renner T."/>
            <person name="Rombauts S."/>
            <person name="Rushton P."/>
            <person name="Sanderfoot A."/>
            <person name="Schween G."/>
            <person name="Shiu S.-H."/>
            <person name="Stueber K."/>
            <person name="Theodoulou F.L."/>
            <person name="Tu H."/>
            <person name="Van de Peer Y."/>
            <person name="Verrier P.J."/>
            <person name="Waters E."/>
            <person name="Wood A."/>
            <person name="Yang L."/>
            <person name="Cove D."/>
            <person name="Cuming A."/>
            <person name="Hasebe M."/>
            <person name="Lucas S."/>
            <person name="Mishler D.B."/>
            <person name="Reski R."/>
            <person name="Grigoriev I."/>
            <person name="Quatrano R.S."/>
            <person name="Boore J.L."/>
        </authorList>
    </citation>
    <scope>NUCLEOTIDE SEQUENCE [LARGE SCALE GENOMIC DNA]</scope>
    <source>
        <strain evidence="3 4">cv. Gransden 2004</strain>
    </source>
</reference>
<dbReference type="EnsemblPlants" id="Pp3c19_19360V3.4">
    <property type="protein sequence ID" value="PAC:32939311.CDS.1"/>
    <property type="gene ID" value="Pp3c19_19360"/>
</dbReference>
<evidence type="ECO:0000313" key="3">
    <source>
        <dbReference type="EnsemblPlants" id="PAC:32939308.CDS.1"/>
    </source>
</evidence>
<dbReference type="RefSeq" id="XP_024403583.1">
    <property type="nucleotide sequence ID" value="XM_024547815.2"/>
</dbReference>
<dbReference type="Proteomes" id="UP000006727">
    <property type="component" value="Chromosome 19"/>
</dbReference>
<reference evidence="2 4" key="2">
    <citation type="journal article" date="2018" name="Plant J.">
        <title>The Physcomitrella patens chromosome-scale assembly reveals moss genome structure and evolution.</title>
        <authorList>
            <person name="Lang D."/>
            <person name="Ullrich K.K."/>
            <person name="Murat F."/>
            <person name="Fuchs J."/>
            <person name="Jenkins J."/>
            <person name="Haas F.B."/>
            <person name="Piednoel M."/>
            <person name="Gundlach H."/>
            <person name="Van Bel M."/>
            <person name="Meyberg R."/>
            <person name="Vives C."/>
            <person name="Morata J."/>
            <person name="Symeonidi A."/>
            <person name="Hiss M."/>
            <person name="Muchero W."/>
            <person name="Kamisugi Y."/>
            <person name="Saleh O."/>
            <person name="Blanc G."/>
            <person name="Decker E.L."/>
            <person name="van Gessel N."/>
            <person name="Grimwood J."/>
            <person name="Hayes R.D."/>
            <person name="Graham S.W."/>
            <person name="Gunter L.E."/>
            <person name="McDaniel S.F."/>
            <person name="Hoernstein S.N.W."/>
            <person name="Larsson A."/>
            <person name="Li F.W."/>
            <person name="Perroud P.F."/>
            <person name="Phillips J."/>
            <person name="Ranjan P."/>
            <person name="Rokshar D.S."/>
            <person name="Rothfels C.J."/>
            <person name="Schneider L."/>
            <person name="Shu S."/>
            <person name="Stevenson D.W."/>
            <person name="Thummler F."/>
            <person name="Tillich M."/>
            <person name="Villarreal Aguilar J.C."/>
            <person name="Widiez T."/>
            <person name="Wong G.K."/>
            <person name="Wymore A."/>
            <person name="Zhang Y."/>
            <person name="Zimmer A.D."/>
            <person name="Quatrano R.S."/>
            <person name="Mayer K.F.X."/>
            <person name="Goodstein D."/>
            <person name="Casacuberta J.M."/>
            <person name="Vandepoele K."/>
            <person name="Reski R."/>
            <person name="Cuming A.C."/>
            <person name="Tuskan G.A."/>
            <person name="Maumus F."/>
            <person name="Salse J."/>
            <person name="Schmutz J."/>
            <person name="Rensing S.A."/>
        </authorList>
    </citation>
    <scope>NUCLEOTIDE SEQUENCE [LARGE SCALE GENOMIC DNA]</scope>
    <source>
        <strain evidence="3 4">cv. Gransden 2004</strain>
    </source>
</reference>
<gene>
    <name evidence="3" type="primary">LOC112295832</name>
    <name evidence="2" type="ORF">PHYPA_024329</name>
</gene>
<dbReference type="eggNOG" id="ENOG502S1AP">
    <property type="taxonomic scope" value="Eukaryota"/>
</dbReference>
<dbReference type="EMBL" id="ABEU02000019">
    <property type="protein sequence ID" value="PNR34512.1"/>
    <property type="molecule type" value="Genomic_DNA"/>
</dbReference>
<dbReference type="Gramene" id="Pp3c19_19360V3.2">
    <property type="protein sequence ID" value="PAC:32939309.CDS.1"/>
    <property type="gene ID" value="Pp3c19_19360"/>
</dbReference>
<dbReference type="HOGENOM" id="CLU_156123_0_0_1"/>
<dbReference type="Gramene" id="Pp3c19_19360V3.3">
    <property type="protein sequence ID" value="PAC:32939310.CDS.1"/>
    <property type="gene ID" value="Pp3c19_19360"/>
</dbReference>
<proteinExistence type="predicted"/>
<dbReference type="PANTHER" id="PTHR36718:SF1">
    <property type="entry name" value="DOUBLE ZINC RIBBON PROTEIN MJ0416"/>
    <property type="match status" value="1"/>
</dbReference>
<protein>
    <recommendedName>
        <fullName evidence="1">Zinc-ribbon 15 domain-containing protein</fullName>
    </recommendedName>
</protein>
<evidence type="ECO:0000313" key="4">
    <source>
        <dbReference type="Proteomes" id="UP000006727"/>
    </source>
</evidence>
<dbReference type="RefSeq" id="XP_024403584.1">
    <property type="nucleotide sequence ID" value="XM_024547816.2"/>
</dbReference>
<dbReference type="EnsemblPlants" id="Pp3c19_19360V3.5">
    <property type="protein sequence ID" value="PAC:32939312.CDS.1"/>
    <property type="gene ID" value="Pp3c19_19360"/>
</dbReference>
<dbReference type="EnsemblPlants" id="Pp3c19_19360V3.1">
    <property type="protein sequence ID" value="PAC:32939308.CDS.1"/>
    <property type="gene ID" value="Pp3c19_19360"/>
</dbReference>
<dbReference type="InterPro" id="IPR053281">
    <property type="entry name" value="Double_zinc_ribbon"/>
</dbReference>